<evidence type="ECO:0000256" key="1">
    <source>
        <dbReference type="ARBA" id="ARBA00004275"/>
    </source>
</evidence>
<evidence type="ECO:0000256" key="3">
    <source>
        <dbReference type="ARBA" id="ARBA00022598"/>
    </source>
</evidence>
<evidence type="ECO:0000313" key="8">
    <source>
        <dbReference type="RefSeq" id="XP_017775787.1"/>
    </source>
</evidence>
<evidence type="ECO:0000259" key="5">
    <source>
        <dbReference type="Pfam" id="PF00501"/>
    </source>
</evidence>
<dbReference type="InterPro" id="IPR020845">
    <property type="entry name" value="AMP-binding_CS"/>
</dbReference>
<evidence type="ECO:0000313" key="7">
    <source>
        <dbReference type="Proteomes" id="UP000695000"/>
    </source>
</evidence>
<dbReference type="PANTHER" id="PTHR24096:SF149">
    <property type="entry name" value="AMP-BINDING DOMAIN-CONTAINING PROTEIN-RELATED"/>
    <property type="match status" value="1"/>
</dbReference>
<dbReference type="Gene3D" id="3.30.300.30">
    <property type="match status" value="1"/>
</dbReference>
<accession>A0ABM1MMI7</accession>
<dbReference type="RefSeq" id="XP_017775787.1">
    <property type="nucleotide sequence ID" value="XM_017920298.1"/>
</dbReference>
<dbReference type="InterPro" id="IPR000873">
    <property type="entry name" value="AMP-dep_synth/lig_dom"/>
</dbReference>
<comment type="similarity">
    <text evidence="2">Belongs to the ATP-dependent AMP-binding enzyme family.</text>
</comment>
<reference evidence="8" key="1">
    <citation type="submission" date="2025-08" db="UniProtKB">
        <authorList>
            <consortium name="RefSeq"/>
        </authorList>
    </citation>
    <scope>IDENTIFICATION</scope>
    <source>
        <tissue evidence="8">Whole Larva</tissue>
    </source>
</reference>
<feature type="domain" description="AMP-binding enzyme C-terminal" evidence="6">
    <location>
        <begin position="441"/>
        <end position="517"/>
    </location>
</feature>
<keyword evidence="7" id="KW-1185">Reference proteome</keyword>
<keyword evidence="3" id="KW-0436">Ligase</keyword>
<sequence>MAEIDVLDFIEKEEWSYDESTKVITMPEEDFTPNPRGLGYAMFEGMKNNLNKVAQIDAATGQEDLYSEFLQRCVRVSLEMKNRGVKARDFISSCSRNHLNSYIPYVASAFVGTQLAAIDPGLSLVDKKYLINDSKPVLIFVDEGSESVIKEILKELELDTIVVCFDTDFEEFLKPKPDEDKFAPYEPEDISETAVVLFSSGTTGMPKGICLSHKYILFFSRNCNFEMTLAYASLYYISITIIMAGSTINGTTRLICDGFKEDKTWIYIEKYKVNYLFVTPYQTVRLYDAKPEGLVSSLSFMIMAGHQATAEFLDTIRKAMPNTLICYVYGQTELSVIGNPLHALIKDNPTSIGVPTRGMHYKIVDPETEEALALTQKGELRVKSQWTMNGYLNRDNSEVFDKDGFLKTGDVAYFDENFCLYIVDRVKEMFKFRGMHYVPAKVEAILQNHPQIQVATVIGVPNFRDENHAMAVVVLVKGSTITAQEIEEYVNGQVEENLKLRAGVEIIEEMPFTVSGKVSRRCLKEKFVKNDIYH</sequence>
<dbReference type="Gene3D" id="3.40.50.12780">
    <property type="entry name" value="N-terminal domain of ligase-like"/>
    <property type="match status" value="1"/>
</dbReference>
<evidence type="ECO:0000256" key="2">
    <source>
        <dbReference type="ARBA" id="ARBA00006432"/>
    </source>
</evidence>
<evidence type="ECO:0000256" key="4">
    <source>
        <dbReference type="ARBA" id="ARBA00023140"/>
    </source>
</evidence>
<dbReference type="InterPro" id="IPR025110">
    <property type="entry name" value="AMP-bd_C"/>
</dbReference>
<dbReference type="PANTHER" id="PTHR24096">
    <property type="entry name" value="LONG-CHAIN-FATTY-ACID--COA LIGASE"/>
    <property type="match status" value="1"/>
</dbReference>
<dbReference type="InterPro" id="IPR045851">
    <property type="entry name" value="AMP-bd_C_sf"/>
</dbReference>
<organism evidence="7 8">
    <name type="scientific">Nicrophorus vespilloides</name>
    <name type="common">Boreal carrion beetle</name>
    <dbReference type="NCBI Taxonomy" id="110193"/>
    <lineage>
        <taxon>Eukaryota</taxon>
        <taxon>Metazoa</taxon>
        <taxon>Ecdysozoa</taxon>
        <taxon>Arthropoda</taxon>
        <taxon>Hexapoda</taxon>
        <taxon>Insecta</taxon>
        <taxon>Pterygota</taxon>
        <taxon>Neoptera</taxon>
        <taxon>Endopterygota</taxon>
        <taxon>Coleoptera</taxon>
        <taxon>Polyphaga</taxon>
        <taxon>Staphyliniformia</taxon>
        <taxon>Silphidae</taxon>
        <taxon>Nicrophorinae</taxon>
        <taxon>Nicrophorus</taxon>
    </lineage>
</organism>
<evidence type="ECO:0000259" key="6">
    <source>
        <dbReference type="Pfam" id="PF13193"/>
    </source>
</evidence>
<keyword evidence="4" id="KW-0576">Peroxisome</keyword>
<dbReference type="Proteomes" id="UP000695000">
    <property type="component" value="Unplaced"/>
</dbReference>
<feature type="domain" description="AMP-dependent synthetase/ligase" evidence="5">
    <location>
        <begin position="49"/>
        <end position="392"/>
    </location>
</feature>
<dbReference type="GeneID" id="108562093"/>
<dbReference type="SUPFAM" id="SSF56801">
    <property type="entry name" value="Acetyl-CoA synthetase-like"/>
    <property type="match status" value="1"/>
</dbReference>
<dbReference type="PROSITE" id="PS00455">
    <property type="entry name" value="AMP_BINDING"/>
    <property type="match status" value="1"/>
</dbReference>
<dbReference type="InterPro" id="IPR042099">
    <property type="entry name" value="ANL_N_sf"/>
</dbReference>
<name>A0ABM1MMI7_NICVS</name>
<proteinExistence type="inferred from homology"/>
<dbReference type="Pfam" id="PF00501">
    <property type="entry name" value="AMP-binding"/>
    <property type="match status" value="1"/>
</dbReference>
<gene>
    <name evidence="8" type="primary">LOC108562093</name>
</gene>
<protein>
    <submittedName>
        <fullName evidence="8">4-coumarate--CoA ligase 1-like</fullName>
    </submittedName>
</protein>
<dbReference type="Pfam" id="PF13193">
    <property type="entry name" value="AMP-binding_C"/>
    <property type="match status" value="1"/>
</dbReference>
<comment type="subcellular location">
    <subcellularLocation>
        <location evidence="1">Peroxisome</location>
    </subcellularLocation>
</comment>